<name>A0ABN9LWQ5_9NEOB</name>
<proteinExistence type="predicted"/>
<feature type="compositionally biased region" description="Basic and acidic residues" evidence="1">
    <location>
        <begin position="95"/>
        <end position="120"/>
    </location>
</feature>
<evidence type="ECO:0000313" key="2">
    <source>
        <dbReference type="EMBL" id="CAJ0952856.1"/>
    </source>
</evidence>
<evidence type="ECO:0000313" key="3">
    <source>
        <dbReference type="Proteomes" id="UP001176940"/>
    </source>
</evidence>
<protein>
    <submittedName>
        <fullName evidence="2">Uncharacterized protein</fullName>
    </submittedName>
</protein>
<gene>
    <name evidence="2" type="ORF">RIMI_LOCUS14078742</name>
</gene>
<comment type="caution">
    <text evidence="2">The sequence shown here is derived from an EMBL/GenBank/DDBJ whole genome shotgun (WGS) entry which is preliminary data.</text>
</comment>
<dbReference type="Gene3D" id="3.30.40.10">
    <property type="entry name" value="Zinc/RING finger domain, C3HC4 (zinc finger)"/>
    <property type="match status" value="1"/>
</dbReference>
<accession>A0ABN9LWQ5</accession>
<sequence length="194" mass="22532">MKQVLPEEAVHCARPAAHCRLSALRRRREGGHRAGRGEQKFTTCRSWNVPSATRSSTTRCPPGCIKMGKAEAVIDTEIPNCWECPRCVREGRTCKRRSRAVETHRRPAPREKKPPDENQGHKRKKDPVQEVGVKKKVKAEKDKKIKKEPQAPSEPVQMTDRSHQREKIERFKQMCQMLERCAQQHIQLQLRLRF</sequence>
<reference evidence="2" key="1">
    <citation type="submission" date="2023-07" db="EMBL/GenBank/DDBJ databases">
        <authorList>
            <person name="Stuckert A."/>
        </authorList>
    </citation>
    <scope>NUCLEOTIDE SEQUENCE</scope>
</reference>
<feature type="compositionally biased region" description="Basic and acidic residues" evidence="1">
    <location>
        <begin position="139"/>
        <end position="149"/>
    </location>
</feature>
<dbReference type="InterPro" id="IPR013083">
    <property type="entry name" value="Znf_RING/FYVE/PHD"/>
</dbReference>
<feature type="region of interest" description="Disordered" evidence="1">
    <location>
        <begin position="95"/>
        <end position="166"/>
    </location>
</feature>
<organism evidence="2 3">
    <name type="scientific">Ranitomeya imitator</name>
    <name type="common">mimic poison frog</name>
    <dbReference type="NCBI Taxonomy" id="111125"/>
    <lineage>
        <taxon>Eukaryota</taxon>
        <taxon>Metazoa</taxon>
        <taxon>Chordata</taxon>
        <taxon>Craniata</taxon>
        <taxon>Vertebrata</taxon>
        <taxon>Euteleostomi</taxon>
        <taxon>Amphibia</taxon>
        <taxon>Batrachia</taxon>
        <taxon>Anura</taxon>
        <taxon>Neobatrachia</taxon>
        <taxon>Hyloidea</taxon>
        <taxon>Dendrobatidae</taxon>
        <taxon>Dendrobatinae</taxon>
        <taxon>Ranitomeya</taxon>
    </lineage>
</organism>
<dbReference type="Proteomes" id="UP001176940">
    <property type="component" value="Unassembled WGS sequence"/>
</dbReference>
<dbReference type="EMBL" id="CAUEEQ010035788">
    <property type="protein sequence ID" value="CAJ0952856.1"/>
    <property type="molecule type" value="Genomic_DNA"/>
</dbReference>
<evidence type="ECO:0000256" key="1">
    <source>
        <dbReference type="SAM" id="MobiDB-lite"/>
    </source>
</evidence>
<keyword evidence="3" id="KW-1185">Reference proteome</keyword>